<evidence type="ECO:0000313" key="2">
    <source>
        <dbReference type="EMBL" id="KDQ12072.1"/>
    </source>
</evidence>
<accession>A0A067MJL3</accession>
<dbReference type="AlphaFoldDB" id="A0A067MJL3"/>
<name>A0A067MJL3_BOTB1</name>
<organism evidence="2 3">
    <name type="scientific">Botryobasidium botryosum (strain FD-172 SS1)</name>
    <dbReference type="NCBI Taxonomy" id="930990"/>
    <lineage>
        <taxon>Eukaryota</taxon>
        <taxon>Fungi</taxon>
        <taxon>Dikarya</taxon>
        <taxon>Basidiomycota</taxon>
        <taxon>Agaricomycotina</taxon>
        <taxon>Agaricomycetes</taxon>
        <taxon>Cantharellales</taxon>
        <taxon>Botryobasidiaceae</taxon>
        <taxon>Botryobasidium</taxon>
    </lineage>
</organism>
<dbReference type="EMBL" id="KL198053">
    <property type="protein sequence ID" value="KDQ12072.1"/>
    <property type="molecule type" value="Genomic_DNA"/>
</dbReference>
<keyword evidence="1" id="KW-0812">Transmembrane</keyword>
<keyword evidence="3" id="KW-1185">Reference proteome</keyword>
<protein>
    <submittedName>
        <fullName evidence="2">Uncharacterized protein</fullName>
    </submittedName>
</protein>
<dbReference type="HOGENOM" id="CLU_2399393_0_0_1"/>
<reference evidence="3" key="1">
    <citation type="journal article" date="2014" name="Proc. Natl. Acad. Sci. U.S.A.">
        <title>Extensive sampling of basidiomycete genomes demonstrates inadequacy of the white-rot/brown-rot paradigm for wood decay fungi.</title>
        <authorList>
            <person name="Riley R."/>
            <person name="Salamov A.A."/>
            <person name="Brown D.W."/>
            <person name="Nagy L.G."/>
            <person name="Floudas D."/>
            <person name="Held B.W."/>
            <person name="Levasseur A."/>
            <person name="Lombard V."/>
            <person name="Morin E."/>
            <person name="Otillar R."/>
            <person name="Lindquist E.A."/>
            <person name="Sun H."/>
            <person name="LaButti K.M."/>
            <person name="Schmutz J."/>
            <person name="Jabbour D."/>
            <person name="Luo H."/>
            <person name="Baker S.E."/>
            <person name="Pisabarro A.G."/>
            <person name="Walton J.D."/>
            <person name="Blanchette R.A."/>
            <person name="Henrissat B."/>
            <person name="Martin F."/>
            <person name="Cullen D."/>
            <person name="Hibbett D.S."/>
            <person name="Grigoriev I.V."/>
        </authorList>
    </citation>
    <scope>NUCLEOTIDE SEQUENCE [LARGE SCALE GENOMIC DNA]</scope>
    <source>
        <strain evidence="3">FD-172 SS1</strain>
    </source>
</reference>
<feature type="transmembrane region" description="Helical" evidence="1">
    <location>
        <begin position="58"/>
        <end position="81"/>
    </location>
</feature>
<sequence>MDFENIPTRGRHRSVNLCPSRGRIVLEFAHRIPAPFELFRRLFSGGVRYFDNTQRSKAASFLVFLVLLVFFIYFMSFHVIATNLPCTYTRTAK</sequence>
<evidence type="ECO:0000313" key="3">
    <source>
        <dbReference type="Proteomes" id="UP000027195"/>
    </source>
</evidence>
<gene>
    <name evidence="2" type="ORF">BOTBODRAFT_430591</name>
</gene>
<evidence type="ECO:0000256" key="1">
    <source>
        <dbReference type="SAM" id="Phobius"/>
    </source>
</evidence>
<proteinExistence type="predicted"/>
<keyword evidence="1" id="KW-1133">Transmembrane helix</keyword>
<dbReference type="Proteomes" id="UP000027195">
    <property type="component" value="Unassembled WGS sequence"/>
</dbReference>
<keyword evidence="1" id="KW-0472">Membrane</keyword>
<dbReference type="InParanoid" id="A0A067MJL3"/>